<proteinExistence type="predicted"/>
<evidence type="ECO:0000313" key="3">
    <source>
        <dbReference type="EMBL" id="KAG5568020.1"/>
    </source>
</evidence>
<dbReference type="GO" id="GO:0005682">
    <property type="term" value="C:U5 snRNP"/>
    <property type="evidence" value="ECO:0007669"/>
    <property type="project" value="TreeGrafter"/>
</dbReference>
<dbReference type="GO" id="GO:0071021">
    <property type="term" value="C:U2-type post-spliceosomal complex"/>
    <property type="evidence" value="ECO:0007669"/>
    <property type="project" value="TreeGrafter"/>
</dbReference>
<evidence type="ECO:0000313" key="4">
    <source>
        <dbReference type="Proteomes" id="UP000824120"/>
    </source>
</evidence>
<dbReference type="FunFam" id="1.20.940.10:FF:000004">
    <property type="entry name" value="Pre-mRNA-splicing factor 18"/>
    <property type="match status" value="1"/>
</dbReference>
<dbReference type="OrthoDB" id="10261918at2759"/>
<dbReference type="InterPro" id="IPR036285">
    <property type="entry name" value="PRP4-like_sf"/>
</dbReference>
<feature type="domain" description="Pre-mRNA processing factor 4 (PRP4)-like" evidence="2">
    <location>
        <begin position="90"/>
        <end position="142"/>
    </location>
</feature>
<evidence type="ECO:0000256" key="1">
    <source>
        <dbReference type="SAM" id="MobiDB-lite"/>
    </source>
</evidence>
<dbReference type="GO" id="GO:0046540">
    <property type="term" value="C:U4/U6 x U5 tri-snRNP complex"/>
    <property type="evidence" value="ECO:0007669"/>
    <property type="project" value="TreeGrafter"/>
</dbReference>
<accession>A0A9J5VXW6</accession>
<keyword evidence="4" id="KW-1185">Reference proteome</keyword>
<dbReference type="GO" id="GO:0000350">
    <property type="term" value="P:generation of catalytic spliceosome for second transesterification step"/>
    <property type="evidence" value="ECO:0007669"/>
    <property type="project" value="TreeGrafter"/>
</dbReference>
<feature type="region of interest" description="Disordered" evidence="1">
    <location>
        <begin position="50"/>
        <end position="69"/>
    </location>
</feature>
<reference evidence="3" key="1">
    <citation type="submission" date="2020-09" db="EMBL/GenBank/DDBJ databases">
        <title>De no assembly of potato wild relative species, Solanum commersonii.</title>
        <authorList>
            <person name="Cho K."/>
        </authorList>
    </citation>
    <scope>NUCLEOTIDE SEQUENCE</scope>
    <source>
        <strain evidence="3">LZ3.2</strain>
        <tissue evidence="3">Leaf</tissue>
    </source>
</reference>
<dbReference type="InterPro" id="IPR004098">
    <property type="entry name" value="Prp18"/>
</dbReference>
<comment type="caution">
    <text evidence="3">The sequence shown here is derived from an EMBL/GenBank/DDBJ whole genome shotgun (WGS) entry which is preliminary data.</text>
</comment>
<dbReference type="PANTHER" id="PTHR13007">
    <property type="entry name" value="PRE-MRNA SPLICING FACTOR-RELATED"/>
    <property type="match status" value="1"/>
</dbReference>
<organism evidence="3 4">
    <name type="scientific">Solanum commersonii</name>
    <name type="common">Commerson's wild potato</name>
    <name type="synonym">Commerson's nightshade</name>
    <dbReference type="NCBI Taxonomy" id="4109"/>
    <lineage>
        <taxon>Eukaryota</taxon>
        <taxon>Viridiplantae</taxon>
        <taxon>Streptophyta</taxon>
        <taxon>Embryophyta</taxon>
        <taxon>Tracheophyta</taxon>
        <taxon>Spermatophyta</taxon>
        <taxon>Magnoliopsida</taxon>
        <taxon>eudicotyledons</taxon>
        <taxon>Gunneridae</taxon>
        <taxon>Pentapetalae</taxon>
        <taxon>asterids</taxon>
        <taxon>lamiids</taxon>
        <taxon>Solanales</taxon>
        <taxon>Solanaceae</taxon>
        <taxon>Solanoideae</taxon>
        <taxon>Solaneae</taxon>
        <taxon>Solanum</taxon>
    </lineage>
</organism>
<dbReference type="SMART" id="SM00500">
    <property type="entry name" value="SFM"/>
    <property type="match status" value="1"/>
</dbReference>
<sequence length="376" mass="43716">MDAVKQIIEERKSVTQQVGRRKFFNKFEMEQKLLQTRCQEEKREAEAKNLRKTQLQQQQKNDKSYSSKLSNSKTDIQCLIKLESSSSASLPQQEVIRRLRFLKHPVTLFGEDEDARFDRLNVVLKAGLFEVEDSDMTEGQTNDFLRDILELKKSRMLKRKVTDQDKDRDDEDLKRMKTNFEDLCDEDKILVFYKKLLNEWNQELDKMSPEAKNQKMVATFMQCARDLNPLFNLCRKRLLNDDIRQALVVMVECCMNREYSAAMDQYLNTTAIGNAPWPIGVTMVGIHERSAREKIHTNSVAHVMNDETTRKLLYSVKRLVTFCQQRYPTMPSKSVEFNSLANGSDLHSLRVQESTPLTSEERLPIMPMPAQGASIV</sequence>
<dbReference type="SUPFAM" id="SSF158230">
    <property type="entry name" value="PRP4-like"/>
    <property type="match status" value="1"/>
</dbReference>
<dbReference type="InterPro" id="IPR014906">
    <property type="entry name" value="PRP4-like"/>
</dbReference>
<name>A0A9J5VXW6_SOLCO</name>
<dbReference type="Gene3D" id="4.10.280.110">
    <property type="entry name" value="Pre-mRNA processing factor 4 domain"/>
    <property type="match status" value="1"/>
</dbReference>
<dbReference type="Pfam" id="PF08799">
    <property type="entry name" value="PRP4"/>
    <property type="match status" value="1"/>
</dbReference>
<dbReference type="Gene3D" id="1.20.940.10">
    <property type="entry name" value="Functional domain of the splicing factor Prp18"/>
    <property type="match status" value="1"/>
</dbReference>
<dbReference type="InterPro" id="IPR039979">
    <property type="entry name" value="PRPF18"/>
</dbReference>
<gene>
    <name evidence="3" type="ORF">H5410_064969</name>
</gene>
<protein>
    <recommendedName>
        <fullName evidence="2">Pre-mRNA processing factor 4 (PRP4)-like domain-containing protein</fullName>
    </recommendedName>
</protein>
<dbReference type="Pfam" id="PF02840">
    <property type="entry name" value="Prp18"/>
    <property type="match status" value="1"/>
</dbReference>
<dbReference type="Proteomes" id="UP000824120">
    <property type="component" value="Unassembled WGS sequence"/>
</dbReference>
<dbReference type="SUPFAM" id="SSF47938">
    <property type="entry name" value="Functional domain of the splicing factor Prp18"/>
    <property type="match status" value="1"/>
</dbReference>
<dbReference type="PANTHER" id="PTHR13007:SF23">
    <property type="entry name" value="PRE-MRNA-SPLICING FACTOR 18"/>
    <property type="match status" value="1"/>
</dbReference>
<evidence type="ECO:0000259" key="2">
    <source>
        <dbReference type="SMART" id="SM00500"/>
    </source>
</evidence>
<dbReference type="EMBL" id="JACXVP010000280">
    <property type="protein sequence ID" value="KAG5568020.1"/>
    <property type="molecule type" value="Genomic_DNA"/>
</dbReference>
<dbReference type="AlphaFoldDB" id="A0A9J5VXW6"/>